<accession>A0ABU5NE63</accession>
<evidence type="ECO:0000313" key="1">
    <source>
        <dbReference type="EMBL" id="MEA0971438.1"/>
    </source>
</evidence>
<comment type="caution">
    <text evidence="1">The sequence shown here is derived from an EMBL/GenBank/DDBJ whole genome shotgun (WGS) entry which is preliminary data.</text>
</comment>
<sequence length="43" mass="4782">MAMDNINNKYGRPIINLGIRLAVKTNPIAFAHIPGVKAEEYLN</sequence>
<protein>
    <submittedName>
        <fullName evidence="1">Uncharacterized protein</fullName>
    </submittedName>
</protein>
<keyword evidence="2" id="KW-1185">Reference proteome</keyword>
<dbReference type="EMBL" id="JARJFB010000137">
    <property type="protein sequence ID" value="MEA0971438.1"/>
    <property type="molecule type" value="Genomic_DNA"/>
</dbReference>
<reference evidence="1 2" key="1">
    <citation type="submission" date="2023-03" db="EMBL/GenBank/DDBJ databases">
        <title>Host association and intracellularity evolved multiple times independently in the Rickettsiales.</title>
        <authorList>
            <person name="Castelli M."/>
            <person name="Nardi T."/>
            <person name="Gammuto L."/>
            <person name="Bellinzona G."/>
            <person name="Sabaneyeva E."/>
            <person name="Potekhin A."/>
            <person name="Serra V."/>
            <person name="Petroni G."/>
            <person name="Sassera D."/>
        </authorList>
    </citation>
    <scope>NUCLEOTIDE SEQUENCE [LARGE SCALE GENOMIC DNA]</scope>
    <source>
        <strain evidence="1 2">Sr 2-6</strain>
    </source>
</reference>
<evidence type="ECO:0000313" key="2">
    <source>
        <dbReference type="Proteomes" id="UP001291687"/>
    </source>
</evidence>
<proteinExistence type="predicted"/>
<gene>
    <name evidence="1" type="ORF">Megvenef_01416</name>
</gene>
<dbReference type="Proteomes" id="UP001291687">
    <property type="component" value="Unassembled WGS sequence"/>
</dbReference>
<name>A0ABU5NE63_9RICK</name>
<organism evidence="1 2">
    <name type="scientific">Candidatus Megaera venefica</name>
    <dbReference type="NCBI Taxonomy" id="2055910"/>
    <lineage>
        <taxon>Bacteria</taxon>
        <taxon>Pseudomonadati</taxon>
        <taxon>Pseudomonadota</taxon>
        <taxon>Alphaproteobacteria</taxon>
        <taxon>Rickettsiales</taxon>
        <taxon>Rickettsiaceae</taxon>
        <taxon>Candidatus Megaera</taxon>
    </lineage>
</organism>